<reference evidence="2 3" key="1">
    <citation type="submission" date="2018-05" db="EMBL/GenBank/DDBJ databases">
        <title>Rhodohalobacter halophilus gen. nov., sp. nov., a moderately halophilic member of the family Balneolaceae.</title>
        <authorList>
            <person name="Liu Z.-W."/>
        </authorList>
    </citation>
    <scope>NUCLEOTIDE SEQUENCE [LARGE SCALE GENOMIC DNA]</scope>
    <source>
        <strain evidence="2 3">8A47</strain>
    </source>
</reference>
<comment type="caution">
    <text evidence="2">The sequence shown here is derived from an EMBL/GenBank/DDBJ whole genome shotgun (WGS) entry which is preliminary data.</text>
</comment>
<accession>A0A316TS01</accession>
<proteinExistence type="predicted"/>
<sequence>MLTLQKTINIMKFALIDGMKTKATKGAKGICQCCGSGVYAKCGPIRIHHWAHEPKSKCKSVKEGETRWHRAWKENYPESWQEIKFPDDGTGTWHVADIKTEYDLVIEFQHSHISPKNRSKRESFYQNMIWVVDGTRLENDYSRFLKGLTKLQETQNEHIYSIETPHKYFNSSWLNSSVPVIFDFLGTKSLDINDDPRTYLFCLLPFKDSSRAEILILPRDAFIQYTKEGKLFKKKEIKIIHSIKTRVLVRATTRRRESTHYLDPKRGVFRKKRRF</sequence>
<evidence type="ECO:0000259" key="1">
    <source>
        <dbReference type="Pfam" id="PF25164"/>
    </source>
</evidence>
<protein>
    <submittedName>
        <fullName evidence="2">Competence protein</fullName>
    </submittedName>
</protein>
<dbReference type="Proteomes" id="UP000245533">
    <property type="component" value="Unassembled WGS sequence"/>
</dbReference>
<name>A0A316TS01_9BACT</name>
<evidence type="ECO:0000313" key="3">
    <source>
        <dbReference type="Proteomes" id="UP000245533"/>
    </source>
</evidence>
<keyword evidence="3" id="KW-1185">Reference proteome</keyword>
<dbReference type="AlphaFoldDB" id="A0A316TS01"/>
<gene>
    <name evidence="2" type="ORF">DDZ15_03400</name>
</gene>
<dbReference type="EMBL" id="QGGB01000003">
    <property type="protein sequence ID" value="PWN07327.1"/>
    <property type="molecule type" value="Genomic_DNA"/>
</dbReference>
<feature type="domain" description="Competence protein CoiA-like N-terminal" evidence="1">
    <location>
        <begin position="30"/>
        <end position="59"/>
    </location>
</feature>
<dbReference type="Pfam" id="PF25164">
    <property type="entry name" value="CoiA_N"/>
    <property type="match status" value="1"/>
</dbReference>
<organism evidence="2 3">
    <name type="scientific">Rhodohalobacter mucosus</name>
    <dbReference type="NCBI Taxonomy" id="2079485"/>
    <lineage>
        <taxon>Bacteria</taxon>
        <taxon>Pseudomonadati</taxon>
        <taxon>Balneolota</taxon>
        <taxon>Balneolia</taxon>
        <taxon>Balneolales</taxon>
        <taxon>Balneolaceae</taxon>
        <taxon>Rhodohalobacter</taxon>
    </lineage>
</organism>
<evidence type="ECO:0000313" key="2">
    <source>
        <dbReference type="EMBL" id="PWN07327.1"/>
    </source>
</evidence>
<dbReference type="InterPro" id="IPR057253">
    <property type="entry name" value="CoiA-like_N"/>
</dbReference>